<gene>
    <name evidence="2" type="ORF">IBLFYP30_00569</name>
</gene>
<keyword evidence="1" id="KW-0175">Coiled coil</keyword>
<accession>A0A6N3FU32</accession>
<organism evidence="2">
    <name type="scientific">Intestinibacter bartlettii</name>
    <dbReference type="NCBI Taxonomy" id="261299"/>
    <lineage>
        <taxon>Bacteria</taxon>
        <taxon>Bacillati</taxon>
        <taxon>Bacillota</taxon>
        <taxon>Clostridia</taxon>
        <taxon>Peptostreptococcales</taxon>
        <taxon>Peptostreptococcaceae</taxon>
        <taxon>Intestinibacter</taxon>
    </lineage>
</organism>
<reference evidence="2" key="1">
    <citation type="submission" date="2019-11" db="EMBL/GenBank/DDBJ databases">
        <authorList>
            <person name="Feng L."/>
        </authorList>
    </citation>
    <scope>NUCLEOTIDE SEQUENCE</scope>
    <source>
        <strain evidence="2">IbartlettiiLFYP30</strain>
    </source>
</reference>
<sequence>MRKKKKSCGCNTQNNSCNTKNMNYCTKKEDVYQDKCSCVKPSDKCGCTKPMDKYNYTKPTDKCSCTKPVTEYNPKSCIPNTNINSIDSCKPTKCKPKIKEYTCPCEDCEITCEDKCADLAQRAEELFNKAMKYEEKAKCALKEAKELEQNAKCLSQKSCNLMQNAKEADKGSKNATCSAQELMNKAEELCCKAKCLYKEAKELEQEAAENCQNAKCAYEKAENYNAQAKYLYNQTLKYEQKTLECYKDAEEKIKEMGSKSKKCEDLINKCNSKLNNCMTSCVQPEQTKKSCGCNIYDKKPVNNCGCTSKAETYGCQSCEEEIIQVAPEQQQNTTQSNNCGCMCETEYEYSYVNPMYDMTPMQYMGNMSNQYMTMETPYIMPFDDGDSMNDMWNNYYMYIQKMIQSMND</sequence>
<proteinExistence type="predicted"/>
<dbReference type="EMBL" id="CACRUE010000045">
    <property type="protein sequence ID" value="VYU55534.1"/>
    <property type="molecule type" value="Genomic_DNA"/>
</dbReference>
<name>A0A6N3FU32_9FIRM</name>
<protein>
    <submittedName>
        <fullName evidence="2">Uncharacterized protein</fullName>
    </submittedName>
</protein>
<evidence type="ECO:0000256" key="1">
    <source>
        <dbReference type="SAM" id="Coils"/>
    </source>
</evidence>
<dbReference type="RefSeq" id="WP_147616270.1">
    <property type="nucleotide sequence ID" value="NZ_CABIXZ010000001.1"/>
</dbReference>
<dbReference type="AlphaFoldDB" id="A0A6N3FU32"/>
<evidence type="ECO:0000313" key="2">
    <source>
        <dbReference type="EMBL" id="VYU55534.1"/>
    </source>
</evidence>
<feature type="coiled-coil region" evidence="1">
    <location>
        <begin position="116"/>
        <end position="217"/>
    </location>
</feature>